<dbReference type="FunFam" id="3.40.50.300:FF:000218">
    <property type="entry name" value="Multidrug ABC transporter ATP-binding protein"/>
    <property type="match status" value="1"/>
</dbReference>
<feature type="domain" description="ABC transporter" evidence="13">
    <location>
        <begin position="428"/>
        <end position="680"/>
    </location>
</feature>
<name>A0A9W8DXA7_9FUNG</name>
<dbReference type="InterPro" id="IPR027417">
    <property type="entry name" value="P-loop_NTPase"/>
</dbReference>
<dbReference type="SUPFAM" id="SSF90123">
    <property type="entry name" value="ABC transporter transmembrane region"/>
    <property type="match status" value="1"/>
</dbReference>
<evidence type="ECO:0000259" key="13">
    <source>
        <dbReference type="PROSITE" id="PS50893"/>
    </source>
</evidence>
<feature type="transmembrane region" description="Helical" evidence="12">
    <location>
        <begin position="145"/>
        <end position="164"/>
    </location>
</feature>
<dbReference type="Gene3D" id="3.40.50.300">
    <property type="entry name" value="P-loop containing nucleotide triphosphate hydrolases"/>
    <property type="match status" value="1"/>
</dbReference>
<dbReference type="InterPro" id="IPR003439">
    <property type="entry name" value="ABC_transporter-like_ATP-bd"/>
</dbReference>
<dbReference type="InterPro" id="IPR003593">
    <property type="entry name" value="AAA+_ATPase"/>
</dbReference>
<dbReference type="GO" id="GO:0015421">
    <property type="term" value="F:ABC-type oligopeptide transporter activity"/>
    <property type="evidence" value="ECO:0007669"/>
    <property type="project" value="TreeGrafter"/>
</dbReference>
<evidence type="ECO:0000256" key="11">
    <source>
        <dbReference type="SAM" id="MobiDB-lite"/>
    </source>
</evidence>
<dbReference type="Proteomes" id="UP001150538">
    <property type="component" value="Unassembled WGS sequence"/>
</dbReference>
<sequence>MSSRLTNQDKGRVALEISPSPPPSPILAGAISPTNQTPLLQNLQAQSSVRFYGTASPSSSSSSSASKAQNDDPKSTAAKIKSNDKTSNKSALIKLLRLAKDEAKLLGCAVGLLFVSSSITMLVPFSMGKIMDIVTNPNYPIPFDLTLPQMFGCLGGLFVIGAAANTGRVIMIRTAGERMVARLRTKLFGRILRQDMEFFDRNQSGDLVSRLSTDTSLVSKSISNNISDGLRSGISAIAGVSMMFYMSPKLTMVMMGIIPPIAIYAIIYGRLVKRISKKTQESLGELTKVSEERLSNIRTVQAFSREQTEIEKYNESVMKLFGLARQEAVASGFFFGGNGLLGNLAILGFLGFGGRMVLRNEISVGELTSFMLYTAYVGGSLAGLTSFYSEIMKGVGASSRLFSLLERQPTIDIDKKGGAVLDNFQGNIVFENVSFAYPTRPDAKVFNNLNFGIKPGTHVAIAGPSGKGKSTVASLLLRFYDPTNGRILVDGHDLRDLYLPSWRAHIATVPQEPVLFAGTIRENLLYGKQDATEEELHHALEKANALHFISKFPSGLDTYVGERGVSLSGGQKQRIAIARALLSNPAVLIMDEATSALDSQSEESVQVAVSSLLKDDSDEGLSISKSPQSRQTVITIAHRSSTLAKSDIILVLGEDGDVVETGSYNQLLSDPKSYFSALIQSQTCIY</sequence>
<keyword evidence="8 12" id="KW-1133">Transmembrane helix</keyword>
<dbReference type="SUPFAM" id="SSF52540">
    <property type="entry name" value="P-loop containing nucleoside triphosphate hydrolases"/>
    <property type="match status" value="1"/>
</dbReference>
<evidence type="ECO:0000256" key="8">
    <source>
        <dbReference type="ARBA" id="ARBA00022989"/>
    </source>
</evidence>
<organism evidence="15 16">
    <name type="scientific">Mycoemilia scoparia</name>
    <dbReference type="NCBI Taxonomy" id="417184"/>
    <lineage>
        <taxon>Eukaryota</taxon>
        <taxon>Fungi</taxon>
        <taxon>Fungi incertae sedis</taxon>
        <taxon>Zoopagomycota</taxon>
        <taxon>Kickxellomycotina</taxon>
        <taxon>Kickxellomycetes</taxon>
        <taxon>Kickxellales</taxon>
        <taxon>Kickxellaceae</taxon>
        <taxon>Mycoemilia</taxon>
    </lineage>
</organism>
<keyword evidence="4" id="KW-0547">Nucleotide-binding</keyword>
<keyword evidence="5" id="KW-0999">Mitochondrion inner membrane</keyword>
<dbReference type="InterPro" id="IPR017871">
    <property type="entry name" value="ABC_transporter-like_CS"/>
</dbReference>
<dbReference type="OrthoDB" id="6500128at2759"/>
<dbReference type="InterPro" id="IPR011527">
    <property type="entry name" value="ABC1_TM_dom"/>
</dbReference>
<evidence type="ECO:0000256" key="2">
    <source>
        <dbReference type="ARBA" id="ARBA00005580"/>
    </source>
</evidence>
<keyword evidence="16" id="KW-1185">Reference proteome</keyword>
<feature type="transmembrane region" description="Helical" evidence="12">
    <location>
        <begin position="252"/>
        <end position="271"/>
    </location>
</feature>
<feature type="transmembrane region" description="Helical" evidence="12">
    <location>
        <begin position="105"/>
        <end position="125"/>
    </location>
</feature>
<dbReference type="EMBL" id="JANBPU010000003">
    <property type="protein sequence ID" value="KAJ1921718.1"/>
    <property type="molecule type" value="Genomic_DNA"/>
</dbReference>
<evidence type="ECO:0000256" key="1">
    <source>
        <dbReference type="ARBA" id="ARBA00004141"/>
    </source>
</evidence>
<dbReference type="PROSITE" id="PS00211">
    <property type="entry name" value="ABC_TRANSPORTER_1"/>
    <property type="match status" value="1"/>
</dbReference>
<dbReference type="GO" id="GO:0005524">
    <property type="term" value="F:ATP binding"/>
    <property type="evidence" value="ECO:0007669"/>
    <property type="project" value="UniProtKB-KW"/>
</dbReference>
<evidence type="ECO:0000259" key="14">
    <source>
        <dbReference type="PROSITE" id="PS50929"/>
    </source>
</evidence>
<dbReference type="InterPro" id="IPR036640">
    <property type="entry name" value="ABC1_TM_sf"/>
</dbReference>
<dbReference type="Pfam" id="PF00664">
    <property type="entry name" value="ABC_membrane"/>
    <property type="match status" value="1"/>
</dbReference>
<dbReference type="GO" id="GO:0090374">
    <property type="term" value="P:oligopeptide export from mitochondrion"/>
    <property type="evidence" value="ECO:0007669"/>
    <property type="project" value="TreeGrafter"/>
</dbReference>
<dbReference type="PROSITE" id="PS50929">
    <property type="entry name" value="ABC_TM1F"/>
    <property type="match status" value="1"/>
</dbReference>
<dbReference type="AlphaFoldDB" id="A0A9W8DXA7"/>
<evidence type="ECO:0000256" key="3">
    <source>
        <dbReference type="ARBA" id="ARBA00022692"/>
    </source>
</evidence>
<gene>
    <name evidence="15" type="primary">MDL1</name>
    <name evidence="15" type="ORF">H4219_000451</name>
</gene>
<dbReference type="PANTHER" id="PTHR43394">
    <property type="entry name" value="ATP-DEPENDENT PERMEASE MDL1, MITOCHONDRIAL"/>
    <property type="match status" value="1"/>
</dbReference>
<keyword evidence="3 12" id="KW-0812">Transmembrane</keyword>
<dbReference type="GO" id="GO:0016887">
    <property type="term" value="F:ATP hydrolysis activity"/>
    <property type="evidence" value="ECO:0007669"/>
    <property type="project" value="InterPro"/>
</dbReference>
<evidence type="ECO:0000256" key="12">
    <source>
        <dbReference type="SAM" id="Phobius"/>
    </source>
</evidence>
<keyword evidence="7" id="KW-0809">Transit peptide</keyword>
<keyword evidence="10 12" id="KW-0472">Membrane</keyword>
<evidence type="ECO:0000256" key="4">
    <source>
        <dbReference type="ARBA" id="ARBA00022741"/>
    </source>
</evidence>
<feature type="region of interest" description="Disordered" evidence="11">
    <location>
        <begin position="51"/>
        <end position="83"/>
    </location>
</feature>
<evidence type="ECO:0000313" key="15">
    <source>
        <dbReference type="EMBL" id="KAJ1921718.1"/>
    </source>
</evidence>
<evidence type="ECO:0000256" key="5">
    <source>
        <dbReference type="ARBA" id="ARBA00022792"/>
    </source>
</evidence>
<dbReference type="PIRSF" id="PIRSF002773">
    <property type="entry name" value="ABC_prm/ATPase_B"/>
    <property type="match status" value="1"/>
</dbReference>
<dbReference type="SMART" id="SM00382">
    <property type="entry name" value="AAA"/>
    <property type="match status" value="1"/>
</dbReference>
<comment type="caution">
    <text evidence="15">The sequence shown here is derived from an EMBL/GenBank/DDBJ whole genome shotgun (WGS) entry which is preliminary data.</text>
</comment>
<comment type="similarity">
    <text evidence="2">Belongs to the ABC transporter superfamily. ABCB family. Mitochondrial peptide exporter (TC 3.A.1.212) subfamily.</text>
</comment>
<evidence type="ECO:0000256" key="10">
    <source>
        <dbReference type="ARBA" id="ARBA00023136"/>
    </source>
</evidence>
<reference evidence="15" key="1">
    <citation type="submission" date="2022-07" db="EMBL/GenBank/DDBJ databases">
        <title>Phylogenomic reconstructions and comparative analyses of Kickxellomycotina fungi.</title>
        <authorList>
            <person name="Reynolds N.K."/>
            <person name="Stajich J.E."/>
            <person name="Barry K."/>
            <person name="Grigoriev I.V."/>
            <person name="Crous P."/>
            <person name="Smith M.E."/>
        </authorList>
    </citation>
    <scope>NUCLEOTIDE SEQUENCE</scope>
    <source>
        <strain evidence="15">NBRC 100468</strain>
    </source>
</reference>
<evidence type="ECO:0000313" key="16">
    <source>
        <dbReference type="Proteomes" id="UP001150538"/>
    </source>
</evidence>
<keyword evidence="9" id="KW-0496">Mitochondrion</keyword>
<proteinExistence type="inferred from homology"/>
<dbReference type="FunFam" id="1.20.1560.10:FF:000048">
    <property type="entry name" value="ATP-binding cassette sub-family B member 10, mitochondrial"/>
    <property type="match status" value="1"/>
</dbReference>
<keyword evidence="6 15" id="KW-0067">ATP-binding</keyword>
<feature type="transmembrane region" description="Helical" evidence="12">
    <location>
        <begin position="328"/>
        <end position="350"/>
    </location>
</feature>
<comment type="subcellular location">
    <subcellularLocation>
        <location evidence="1">Membrane</location>
        <topology evidence="1">Multi-pass membrane protein</topology>
    </subcellularLocation>
</comment>
<protein>
    <submittedName>
        <fullName evidence="15">ATP-binding cassette permease mdl1</fullName>
    </submittedName>
</protein>
<evidence type="ECO:0000256" key="7">
    <source>
        <dbReference type="ARBA" id="ARBA00022946"/>
    </source>
</evidence>
<feature type="region of interest" description="Disordered" evidence="11">
    <location>
        <begin position="1"/>
        <end position="39"/>
    </location>
</feature>
<feature type="compositionally biased region" description="Low complexity" evidence="11">
    <location>
        <begin position="55"/>
        <end position="66"/>
    </location>
</feature>
<accession>A0A9W8DXA7</accession>
<evidence type="ECO:0000256" key="6">
    <source>
        <dbReference type="ARBA" id="ARBA00022840"/>
    </source>
</evidence>
<feature type="transmembrane region" description="Helical" evidence="12">
    <location>
        <begin position="229"/>
        <end position="246"/>
    </location>
</feature>
<dbReference type="Gene3D" id="1.20.1560.10">
    <property type="entry name" value="ABC transporter type 1, transmembrane domain"/>
    <property type="match status" value="1"/>
</dbReference>
<evidence type="ECO:0000256" key="9">
    <source>
        <dbReference type="ARBA" id="ARBA00023128"/>
    </source>
</evidence>
<dbReference type="PROSITE" id="PS50893">
    <property type="entry name" value="ABC_TRANSPORTER_2"/>
    <property type="match status" value="1"/>
</dbReference>
<dbReference type="Pfam" id="PF00005">
    <property type="entry name" value="ABC_tran"/>
    <property type="match status" value="1"/>
</dbReference>
<dbReference type="PANTHER" id="PTHR43394:SF1">
    <property type="entry name" value="ATP-BINDING CASSETTE SUB-FAMILY B MEMBER 10, MITOCHONDRIAL"/>
    <property type="match status" value="1"/>
</dbReference>
<dbReference type="GO" id="GO:0005743">
    <property type="term" value="C:mitochondrial inner membrane"/>
    <property type="evidence" value="ECO:0007669"/>
    <property type="project" value="TreeGrafter"/>
</dbReference>
<dbReference type="CDD" id="cd18573">
    <property type="entry name" value="ABC_6TM_ABCB10_like"/>
    <property type="match status" value="1"/>
</dbReference>
<feature type="domain" description="ABC transmembrane type-1" evidence="14">
    <location>
        <begin position="109"/>
        <end position="393"/>
    </location>
</feature>
<dbReference type="InterPro" id="IPR039421">
    <property type="entry name" value="Type_1_exporter"/>
</dbReference>